<comment type="caution">
    <text evidence="2">The sequence shown here is derived from an EMBL/GenBank/DDBJ whole genome shotgun (WGS) entry which is preliminary data.</text>
</comment>
<gene>
    <name evidence="2" type="ORF">C6P37_09090</name>
</gene>
<proteinExistence type="predicted"/>
<sequence length="94" mass="10193">MAPAGSESPKNGPRVVAVPASFFLRARPKGDPGRRRRPGPGARACPGPLWTGRMRECFSPGKAGSRRFGLKRFLAIFSQGIACQKRNRKDGPKC</sequence>
<dbReference type="EMBL" id="QEWE01000017">
    <property type="protein sequence ID" value="REJ28376.1"/>
    <property type="molecule type" value="Genomic_DNA"/>
</dbReference>
<dbReference type="Proteomes" id="UP000257014">
    <property type="component" value="Unassembled WGS sequence"/>
</dbReference>
<protein>
    <submittedName>
        <fullName evidence="2">Uncharacterized protein</fullName>
    </submittedName>
</protein>
<feature type="region of interest" description="Disordered" evidence="1">
    <location>
        <begin position="23"/>
        <end position="46"/>
    </location>
</feature>
<accession>A0A3E0K428</accession>
<dbReference type="AlphaFoldDB" id="A0A3E0K428"/>
<organism evidence="2 3">
    <name type="scientific">Caldibacillus debilis</name>
    <dbReference type="NCBI Taxonomy" id="301148"/>
    <lineage>
        <taxon>Bacteria</taxon>
        <taxon>Bacillati</taxon>
        <taxon>Bacillota</taxon>
        <taxon>Bacilli</taxon>
        <taxon>Bacillales</taxon>
        <taxon>Bacillaceae</taxon>
        <taxon>Caldibacillus</taxon>
    </lineage>
</organism>
<evidence type="ECO:0000313" key="3">
    <source>
        <dbReference type="Proteomes" id="UP000257014"/>
    </source>
</evidence>
<evidence type="ECO:0000256" key="1">
    <source>
        <dbReference type="SAM" id="MobiDB-lite"/>
    </source>
</evidence>
<evidence type="ECO:0000313" key="2">
    <source>
        <dbReference type="EMBL" id="REJ28376.1"/>
    </source>
</evidence>
<name>A0A3E0K428_9BACI</name>
<reference evidence="2 3" key="1">
    <citation type="submission" date="2018-03" db="EMBL/GenBank/DDBJ databases">
        <authorList>
            <person name="Keele B.F."/>
        </authorList>
    </citation>
    <scope>NUCLEOTIDE SEQUENCE [LARGE SCALE GENOMIC DNA]</scope>
    <source>
        <strain evidence="2">ZCTH4_d</strain>
    </source>
</reference>